<sequence>MISALELVILSLATFRLTHLIVFDEIFEWVRGLFLTTYEKKDEQGQEYLLVEPKGRGVRKFIGKIISCYWCTGIWMAAFLLTGFFLWPTTFTFFTIFLAIAGIASFLEAIVQRMGM</sequence>
<gene>
    <name evidence="2" type="ordered locus">BH2840</name>
</gene>
<dbReference type="HOGENOM" id="CLU_139578_0_0_9"/>
<dbReference type="PIR" id="H84004">
    <property type="entry name" value="H84004"/>
</dbReference>
<keyword evidence="3" id="KW-1185">Reference proteome</keyword>
<feature type="transmembrane region" description="Helical" evidence="1">
    <location>
        <begin position="93"/>
        <end position="111"/>
    </location>
</feature>
<evidence type="ECO:0000256" key="1">
    <source>
        <dbReference type="SAM" id="Phobius"/>
    </source>
</evidence>
<dbReference type="KEGG" id="bha:BH2840"/>
<keyword evidence="1" id="KW-0812">Transmembrane</keyword>
<dbReference type="Proteomes" id="UP000001258">
    <property type="component" value="Chromosome"/>
</dbReference>
<dbReference type="GeneID" id="87598369"/>
<evidence type="ECO:0000313" key="3">
    <source>
        <dbReference type="Proteomes" id="UP000001258"/>
    </source>
</evidence>
<dbReference type="AlphaFoldDB" id="Q9K911"/>
<proteinExistence type="predicted"/>
<dbReference type="Pfam" id="PF07098">
    <property type="entry name" value="DUF1360"/>
    <property type="match status" value="1"/>
</dbReference>
<organism evidence="2 3">
    <name type="scientific">Halalkalibacterium halodurans (strain ATCC BAA-125 / DSM 18197 / FERM 7344 / JCM 9153 / C-125)</name>
    <name type="common">Bacillus halodurans</name>
    <dbReference type="NCBI Taxonomy" id="272558"/>
    <lineage>
        <taxon>Bacteria</taxon>
        <taxon>Bacillati</taxon>
        <taxon>Bacillota</taxon>
        <taxon>Bacilli</taxon>
        <taxon>Bacillales</taxon>
        <taxon>Bacillaceae</taxon>
        <taxon>Halalkalibacterium (ex Joshi et al. 2022)</taxon>
    </lineage>
</organism>
<dbReference type="InterPro" id="IPR010773">
    <property type="entry name" value="Mycophage_PG1_Gp7"/>
</dbReference>
<reference evidence="2 3" key="1">
    <citation type="journal article" date="2000" name="Nucleic Acids Res.">
        <title>Complete genome sequence of the alkaliphilic bacterium Bacillus halodurans and genomic sequence comparison with Bacillus subtilis.</title>
        <authorList>
            <person name="Takami H."/>
            <person name="Nakasone K."/>
            <person name="Takaki Y."/>
            <person name="Maeno G."/>
            <person name="Sasaki R."/>
            <person name="Masui N."/>
            <person name="Fuji F."/>
            <person name="Hirama C."/>
            <person name="Nakamura Y."/>
            <person name="Ogasawara N."/>
            <person name="Kuhara S."/>
            <person name="Horikoshi K."/>
        </authorList>
    </citation>
    <scope>NUCLEOTIDE SEQUENCE [LARGE SCALE GENOMIC DNA]</scope>
    <source>
        <strain evidence="3">ATCC BAA-125 / DSM 18197 / FERM 7344 / JCM 9153 / C-125</strain>
    </source>
</reference>
<accession>Q9K911</accession>
<protein>
    <submittedName>
        <fullName evidence="2">BH2840 protein</fullName>
    </submittedName>
</protein>
<evidence type="ECO:0000313" key="2">
    <source>
        <dbReference type="EMBL" id="BAB06559.1"/>
    </source>
</evidence>
<keyword evidence="1" id="KW-1133">Transmembrane helix</keyword>
<name>Q9K911_HALH5</name>
<dbReference type="STRING" id="272558.gene:10728750"/>
<dbReference type="EMBL" id="BA000004">
    <property type="protein sequence ID" value="BAB06559.1"/>
    <property type="molecule type" value="Genomic_DNA"/>
</dbReference>
<keyword evidence="1" id="KW-0472">Membrane</keyword>
<dbReference type="RefSeq" id="WP_010898988.1">
    <property type="nucleotide sequence ID" value="NC_002570.2"/>
</dbReference>
<dbReference type="eggNOG" id="ENOG5032RXN">
    <property type="taxonomic scope" value="Bacteria"/>
</dbReference>
<feature type="transmembrane region" description="Helical" evidence="1">
    <location>
        <begin position="66"/>
        <end position="87"/>
    </location>
</feature>